<feature type="compositionally biased region" description="Acidic residues" evidence="1">
    <location>
        <begin position="634"/>
        <end position="644"/>
    </location>
</feature>
<evidence type="ECO:0000313" key="3">
    <source>
        <dbReference type="Proteomes" id="UP000289323"/>
    </source>
</evidence>
<gene>
    <name evidence="2" type="ORF">TT172_LOCUS1056</name>
</gene>
<feature type="compositionally biased region" description="Basic and acidic residues" evidence="1">
    <location>
        <begin position="591"/>
        <end position="600"/>
    </location>
</feature>
<dbReference type="Proteomes" id="UP000289323">
    <property type="component" value="Unassembled WGS sequence"/>
</dbReference>
<reference evidence="2 3" key="1">
    <citation type="submission" date="2018-04" db="EMBL/GenBank/DDBJ databases">
        <authorList>
            <person name="Huttner S."/>
            <person name="Dainat J."/>
        </authorList>
    </citation>
    <scope>NUCLEOTIDE SEQUENCE [LARGE SCALE GENOMIC DNA]</scope>
</reference>
<feature type="compositionally biased region" description="Low complexity" evidence="1">
    <location>
        <begin position="223"/>
        <end position="238"/>
    </location>
</feature>
<organism evidence="2 3">
    <name type="scientific">Thermothielavioides terrestris</name>
    <dbReference type="NCBI Taxonomy" id="2587410"/>
    <lineage>
        <taxon>Eukaryota</taxon>
        <taxon>Fungi</taxon>
        <taxon>Dikarya</taxon>
        <taxon>Ascomycota</taxon>
        <taxon>Pezizomycotina</taxon>
        <taxon>Sordariomycetes</taxon>
        <taxon>Sordariomycetidae</taxon>
        <taxon>Sordariales</taxon>
        <taxon>Chaetomiaceae</taxon>
        <taxon>Thermothielavioides</taxon>
    </lineage>
</organism>
<dbReference type="PANTHER" id="PTHR36847:SF1">
    <property type="entry name" value="AMIDOLIGASE ENZYME"/>
    <property type="match status" value="1"/>
</dbReference>
<feature type="region of interest" description="Disordered" evidence="1">
    <location>
        <begin position="1"/>
        <end position="22"/>
    </location>
</feature>
<dbReference type="EMBL" id="OUUZ01000001">
    <property type="protein sequence ID" value="SPQ18637.1"/>
    <property type="molecule type" value="Genomic_DNA"/>
</dbReference>
<sequence>MDTSSEGSDSKSGAAGSQCTSHGANDELSFGIELEFLVYYKKPAWQLEHEEAEGIAPDPDEITLDPEEEKLFSEAITLPNDVEDNGYLKWKWFHDRIEEIILTVPGARLEHRRMPADTPEALRSMYVVQGDFEENSGWRVKDDTSVSDPGIRIRGYECVSMEVNSPALWDRPESHRHVQRVVRELTRNFRLRISVRTGFHVHVGAGVNEPGESQSDTSSDQEGSSAAAGTSSSSGSQSYRSEAQGRKHPLGVMKRAVALMWAADGFLCHAHPPERGFNQFTPPVRFCSQIAHGIKVFYRENPKGKKPLRYEGLMDDADPRGFADALRDQDLPSRAFPRRDGGRFFGALRPEAMDDEAARRLGKTGYDILARDEIVNRTVYSGVEHIMQCKNRAELAHLFATASKTCCYPRANYNLRNYLRGAYNMSTINSGTVEFREATGSLHAEWITVWTNICLGIFRFARSASEARFRAVIARLAEAEEAAAAAAAEAAAASAAEAQDGDDNDNDQDNKGKQKQPPSSSPHDYDMISLLIDMGLFAEALFLERKLREDPMRFWYPNLIGEPPCWSSKTGGGSADGDWRSGSPGSMRCEPAVDREDDGGKPSALSSPFVWSPAGYGAGGKEETSGQAYGDGMAMEDDNYEEGK</sequence>
<dbReference type="AlphaFoldDB" id="A0A3S4AJ74"/>
<feature type="region of interest" description="Disordered" evidence="1">
    <location>
        <begin position="565"/>
        <end position="644"/>
    </location>
</feature>
<accession>A0A3S4AJ74</accession>
<name>A0A3S4AJ74_9PEZI</name>
<protein>
    <submittedName>
        <fullName evidence="2">3189b46f-da26-4b17-94ae-44d10e26ed74</fullName>
    </submittedName>
</protein>
<evidence type="ECO:0000256" key="1">
    <source>
        <dbReference type="SAM" id="MobiDB-lite"/>
    </source>
</evidence>
<feature type="region of interest" description="Disordered" evidence="1">
    <location>
        <begin position="493"/>
        <end position="524"/>
    </location>
</feature>
<feature type="compositionally biased region" description="Polar residues" evidence="1">
    <location>
        <begin position="211"/>
        <end position="222"/>
    </location>
</feature>
<feature type="region of interest" description="Disordered" evidence="1">
    <location>
        <begin position="204"/>
        <end position="247"/>
    </location>
</feature>
<evidence type="ECO:0000313" key="2">
    <source>
        <dbReference type="EMBL" id="SPQ18637.1"/>
    </source>
</evidence>
<dbReference type="PANTHER" id="PTHR36847">
    <property type="entry name" value="AMIDOLIGASE ENZYME"/>
    <property type="match status" value="1"/>
</dbReference>
<proteinExistence type="predicted"/>